<evidence type="ECO:0000313" key="1">
    <source>
        <dbReference type="EMBL" id="KAI4305372.1"/>
    </source>
</evidence>
<dbReference type="Proteomes" id="UP000828941">
    <property type="component" value="Chromosome 12"/>
</dbReference>
<sequence>MEIENGRETNLFSLLSEEIITLILDHLEDDPFSRKSFSQVCKYFYSIESTHRSSLKPRRLELVQGTLQRFPSISHLDFSLCPRVEDHTLASISLAWKSSLRSINLSGSRFFTHQGLSTLVFNCSNLVQIDLSNRTDLTDSAAKAIAGAQNLERLFLARCKSITDMGIGCIAVKCTKLRSICLRWCLRVTDFGVGLIAIKCKQIQSLDLSYLPITEKCLSLILQLKHLEELTLEHCLGLDDDGLTTLKESCKSLKMLNLSNCQNISHIGLAALTNGAQNVEKLVLSYSLSVSTSLVKYLQNFSRLQSVILDGCQGTCCAVKTIGNWHASLKELSLRKCESVIDESLSFLVQTHKQLKKLDITCCSKITSSSIDSITSSCPMLTSLRMESCSLVRSDAFLLIRRLQFLEELDVTETEIDNEGVKSISVCSKLSCLKLGLCLKITDKGLCHIGSSCSKLTELDLYRCTGITDAGIAAIAHGCPSLEGINIAYNTKITDNSLVSLSKCLNLRRLEIRGCPQISWVGFSAVSVRCKQLTVLDIKKCHNVNDTVMIQLAKNSQNLERMKLSHCSVTDVGLIALATMSSLQQIAIFHMEGLTSNGMVTFLLACRSLTRVKLHTTFKSLLPKYVLQYMEARGCLLDWRDKPFQTSSWE</sequence>
<evidence type="ECO:0000313" key="2">
    <source>
        <dbReference type="Proteomes" id="UP000828941"/>
    </source>
</evidence>
<proteinExistence type="predicted"/>
<gene>
    <name evidence="1" type="ORF">L6164_028742</name>
</gene>
<name>A0ACB9L6X2_BAUVA</name>
<keyword evidence="2" id="KW-1185">Reference proteome</keyword>
<protein>
    <submittedName>
        <fullName evidence="1">Uncharacterized protein</fullName>
    </submittedName>
</protein>
<reference evidence="1 2" key="1">
    <citation type="journal article" date="2022" name="DNA Res.">
        <title>Chromosomal-level genome assembly of the orchid tree Bauhinia variegata (Leguminosae; Cercidoideae) supports the allotetraploid origin hypothesis of Bauhinia.</title>
        <authorList>
            <person name="Zhong Y."/>
            <person name="Chen Y."/>
            <person name="Zheng D."/>
            <person name="Pang J."/>
            <person name="Liu Y."/>
            <person name="Luo S."/>
            <person name="Meng S."/>
            <person name="Qian L."/>
            <person name="Wei D."/>
            <person name="Dai S."/>
            <person name="Zhou R."/>
        </authorList>
    </citation>
    <scope>NUCLEOTIDE SEQUENCE [LARGE SCALE GENOMIC DNA]</scope>
    <source>
        <strain evidence="1">BV-YZ2020</strain>
    </source>
</reference>
<dbReference type="EMBL" id="CM039437">
    <property type="protein sequence ID" value="KAI4305372.1"/>
    <property type="molecule type" value="Genomic_DNA"/>
</dbReference>
<accession>A0ACB9L6X2</accession>
<comment type="caution">
    <text evidence="1">The sequence shown here is derived from an EMBL/GenBank/DDBJ whole genome shotgun (WGS) entry which is preliminary data.</text>
</comment>
<organism evidence="1 2">
    <name type="scientific">Bauhinia variegata</name>
    <name type="common">Purple orchid tree</name>
    <name type="synonym">Phanera variegata</name>
    <dbReference type="NCBI Taxonomy" id="167791"/>
    <lineage>
        <taxon>Eukaryota</taxon>
        <taxon>Viridiplantae</taxon>
        <taxon>Streptophyta</taxon>
        <taxon>Embryophyta</taxon>
        <taxon>Tracheophyta</taxon>
        <taxon>Spermatophyta</taxon>
        <taxon>Magnoliopsida</taxon>
        <taxon>eudicotyledons</taxon>
        <taxon>Gunneridae</taxon>
        <taxon>Pentapetalae</taxon>
        <taxon>rosids</taxon>
        <taxon>fabids</taxon>
        <taxon>Fabales</taxon>
        <taxon>Fabaceae</taxon>
        <taxon>Cercidoideae</taxon>
        <taxon>Cercideae</taxon>
        <taxon>Bauhiniinae</taxon>
        <taxon>Bauhinia</taxon>
    </lineage>
</organism>